<protein>
    <submittedName>
        <fullName evidence="1">Uncharacterized protein</fullName>
    </submittedName>
</protein>
<comment type="caution">
    <text evidence="1">The sequence shown here is derived from an EMBL/GenBank/DDBJ whole genome shotgun (WGS) entry which is preliminary data.</text>
</comment>
<dbReference type="AlphaFoldDB" id="A0A8S0U5S3"/>
<dbReference type="Proteomes" id="UP000594638">
    <property type="component" value="Unassembled WGS sequence"/>
</dbReference>
<organism evidence="1 2">
    <name type="scientific">Olea europaea subsp. europaea</name>
    <dbReference type="NCBI Taxonomy" id="158383"/>
    <lineage>
        <taxon>Eukaryota</taxon>
        <taxon>Viridiplantae</taxon>
        <taxon>Streptophyta</taxon>
        <taxon>Embryophyta</taxon>
        <taxon>Tracheophyta</taxon>
        <taxon>Spermatophyta</taxon>
        <taxon>Magnoliopsida</taxon>
        <taxon>eudicotyledons</taxon>
        <taxon>Gunneridae</taxon>
        <taxon>Pentapetalae</taxon>
        <taxon>asterids</taxon>
        <taxon>lamiids</taxon>
        <taxon>Lamiales</taxon>
        <taxon>Oleaceae</taxon>
        <taxon>Oleeae</taxon>
        <taxon>Olea</taxon>
    </lineage>
</organism>
<accession>A0A8S0U5S3</accession>
<evidence type="ECO:0000313" key="1">
    <source>
        <dbReference type="EMBL" id="CAA3011256.1"/>
    </source>
</evidence>
<reference evidence="1 2" key="1">
    <citation type="submission" date="2019-12" db="EMBL/GenBank/DDBJ databases">
        <authorList>
            <person name="Alioto T."/>
            <person name="Alioto T."/>
            <person name="Gomez Garrido J."/>
        </authorList>
    </citation>
    <scope>NUCLEOTIDE SEQUENCE [LARGE SCALE GENOMIC DNA]</scope>
</reference>
<sequence>MQKSEPPLHKFVPIDVVSIRSPHPVPDPSTVAARRQAQWCITREIRGATRDAPVVEAMQRRLEFVAVDGGARAR</sequence>
<gene>
    <name evidence="1" type="ORF">OLEA9_A011108</name>
</gene>
<name>A0A8S0U5S3_OLEEU</name>
<dbReference type="EMBL" id="CACTIH010007363">
    <property type="protein sequence ID" value="CAA3011256.1"/>
    <property type="molecule type" value="Genomic_DNA"/>
</dbReference>
<dbReference type="Gramene" id="OE9A011108T1">
    <property type="protein sequence ID" value="OE9A011108C1"/>
    <property type="gene ID" value="OE9A011108"/>
</dbReference>
<keyword evidence="2" id="KW-1185">Reference proteome</keyword>
<proteinExistence type="predicted"/>
<evidence type="ECO:0000313" key="2">
    <source>
        <dbReference type="Proteomes" id="UP000594638"/>
    </source>
</evidence>